<feature type="compositionally biased region" description="Low complexity" evidence="1">
    <location>
        <begin position="29"/>
        <end position="56"/>
    </location>
</feature>
<dbReference type="Proteomes" id="UP000011080">
    <property type="component" value="Unassembled WGS sequence"/>
</dbReference>
<evidence type="ECO:0000313" key="2">
    <source>
        <dbReference type="EMBL" id="ELR56755.1"/>
    </source>
</evidence>
<reference evidence="2 3" key="1">
    <citation type="journal article" date="2012" name="Nat. Genet.">
        <title>The yak genome and adaptation to life at high altitude.</title>
        <authorList>
            <person name="Qiu Q."/>
            <person name="Zhang G."/>
            <person name="Ma T."/>
            <person name="Qian W."/>
            <person name="Wang J."/>
            <person name="Ye Z."/>
            <person name="Cao C."/>
            <person name="Hu Q."/>
            <person name="Kim J."/>
            <person name="Larkin D.M."/>
            <person name="Auvil L."/>
            <person name="Capitanu B."/>
            <person name="Ma J."/>
            <person name="Lewin H.A."/>
            <person name="Qian X."/>
            <person name="Lang Y."/>
            <person name="Zhou R."/>
            <person name="Wang L."/>
            <person name="Wang K."/>
            <person name="Xia J."/>
            <person name="Liao S."/>
            <person name="Pan S."/>
            <person name="Lu X."/>
            <person name="Hou H."/>
            <person name="Wang Y."/>
            <person name="Zang X."/>
            <person name="Yin Y."/>
            <person name="Ma H."/>
            <person name="Zhang J."/>
            <person name="Wang Z."/>
            <person name="Zhang Y."/>
            <person name="Zhang D."/>
            <person name="Yonezawa T."/>
            <person name="Hasegawa M."/>
            <person name="Zhong Y."/>
            <person name="Liu W."/>
            <person name="Zhang Y."/>
            <person name="Huang Z."/>
            <person name="Zhang S."/>
            <person name="Long R."/>
            <person name="Yang H."/>
            <person name="Wang J."/>
            <person name="Lenstra J.A."/>
            <person name="Cooper D.N."/>
            <person name="Wu Y."/>
            <person name="Wang J."/>
            <person name="Shi P."/>
            <person name="Wang J."/>
            <person name="Liu J."/>
        </authorList>
    </citation>
    <scope>NUCLEOTIDE SEQUENCE [LARGE SCALE GENOMIC DNA]</scope>
    <source>
        <strain evidence="3">yakQH1</strain>
    </source>
</reference>
<evidence type="ECO:0000313" key="3">
    <source>
        <dbReference type="Proteomes" id="UP000011080"/>
    </source>
</evidence>
<name>L8IJR2_9CETA</name>
<evidence type="ECO:0000256" key="1">
    <source>
        <dbReference type="SAM" id="MobiDB-lite"/>
    </source>
</evidence>
<dbReference type="EMBL" id="JH881072">
    <property type="protein sequence ID" value="ELR56755.1"/>
    <property type="molecule type" value="Genomic_DNA"/>
</dbReference>
<feature type="region of interest" description="Disordered" evidence="1">
    <location>
        <begin position="1"/>
        <end position="64"/>
    </location>
</feature>
<proteinExistence type="predicted"/>
<feature type="non-terminal residue" evidence="2">
    <location>
        <position position="80"/>
    </location>
</feature>
<organism evidence="2 3">
    <name type="scientific">Bos mutus</name>
    <name type="common">wild yak</name>
    <dbReference type="NCBI Taxonomy" id="72004"/>
    <lineage>
        <taxon>Eukaryota</taxon>
        <taxon>Metazoa</taxon>
        <taxon>Chordata</taxon>
        <taxon>Craniata</taxon>
        <taxon>Vertebrata</taxon>
        <taxon>Euteleostomi</taxon>
        <taxon>Mammalia</taxon>
        <taxon>Eutheria</taxon>
        <taxon>Laurasiatheria</taxon>
        <taxon>Artiodactyla</taxon>
        <taxon>Ruminantia</taxon>
        <taxon>Pecora</taxon>
        <taxon>Bovidae</taxon>
        <taxon>Bovinae</taxon>
        <taxon>Bos</taxon>
    </lineage>
</organism>
<sequence length="80" mass="7994">TEPWTYAPAGSSARPCQARSQVRSAAPKSRFTTNRSAASSSRSAAADGAGTARTGSLLRRAPPSALSGAAKVAGSLFISA</sequence>
<dbReference type="AlphaFoldDB" id="L8IJR2"/>
<gene>
    <name evidence="2" type="ORF">M91_14170</name>
</gene>
<protein>
    <submittedName>
        <fullName evidence="2">Uncharacterized protein</fullName>
    </submittedName>
</protein>
<feature type="non-terminal residue" evidence="2">
    <location>
        <position position="1"/>
    </location>
</feature>
<accession>L8IJR2</accession>